<dbReference type="GO" id="GO:0009360">
    <property type="term" value="C:DNA polymerase III complex"/>
    <property type="evidence" value="ECO:0007669"/>
    <property type="project" value="InterPro"/>
</dbReference>
<keyword evidence="6" id="KW-0239">DNA-directed DNA polymerase</keyword>
<dbReference type="OrthoDB" id="9804983at2"/>
<dbReference type="NCBIfam" id="TIGR01128">
    <property type="entry name" value="holA"/>
    <property type="match status" value="1"/>
</dbReference>
<proteinExistence type="inferred from homology"/>
<dbReference type="Gene3D" id="1.20.272.10">
    <property type="match status" value="1"/>
</dbReference>
<dbReference type="InterPro" id="IPR027417">
    <property type="entry name" value="P-loop_NTPase"/>
</dbReference>
<dbReference type="PANTHER" id="PTHR34388">
    <property type="entry name" value="DNA POLYMERASE III SUBUNIT DELTA"/>
    <property type="match status" value="1"/>
</dbReference>
<sequence length="345" mass="37236">MAQKKAHEVGRWLARPDPAFCVILLYGPDRGMVSERASAFAAATGLPLDDPFAVAKFDISDIETDPGRLFDEIATRPLFGGKRLVWLRNAGTQKFLADAVTDLAKNALDDVVLLIEAGELRKNAPLRMAAEQATAAMALPCYADEGRNLDQLVDGELQKAGLTIGPDARHYLRGILGGDRLASRGELEKLMLYCQGGGEISVADIRESVGDVSATSTDDVVDCVLAGSGAEMDRQVRRLLAAGTPPFLMLSAAMRQFQTLSALRDEMERSGRKPGAVVASARPPIFFARRAVMETALARWSAGALTEALARLQATVLQTRQQPELAASLTRQLLLSLCRFSARAR</sequence>
<dbReference type="Gene3D" id="3.40.50.300">
    <property type="entry name" value="P-loop containing nucleotide triphosphate hydrolases"/>
    <property type="match status" value="1"/>
</dbReference>
<dbReference type="GO" id="GO:0006261">
    <property type="term" value="P:DNA-templated DNA replication"/>
    <property type="evidence" value="ECO:0007669"/>
    <property type="project" value="TreeGrafter"/>
</dbReference>
<evidence type="ECO:0000256" key="8">
    <source>
        <dbReference type="ARBA" id="ARBA00049244"/>
    </source>
</evidence>
<dbReference type="EMBL" id="CP042301">
    <property type="protein sequence ID" value="QDZ01835.1"/>
    <property type="molecule type" value="Genomic_DNA"/>
</dbReference>
<accession>A0A5B8L1K7</accession>
<keyword evidence="4" id="KW-0548">Nucleotidyltransferase</keyword>
<keyword evidence="11" id="KW-1185">Reference proteome</keyword>
<evidence type="ECO:0000256" key="4">
    <source>
        <dbReference type="ARBA" id="ARBA00022695"/>
    </source>
</evidence>
<dbReference type="InterPro" id="IPR005790">
    <property type="entry name" value="DNA_polIII_delta"/>
</dbReference>
<dbReference type="Pfam" id="PF06144">
    <property type="entry name" value="DNA_pol3_delta"/>
    <property type="match status" value="1"/>
</dbReference>
<dbReference type="Proteomes" id="UP000321389">
    <property type="component" value="Chromosome"/>
</dbReference>
<evidence type="ECO:0000313" key="11">
    <source>
        <dbReference type="Proteomes" id="UP000321389"/>
    </source>
</evidence>
<dbReference type="RefSeq" id="WP_146300476.1">
    <property type="nucleotide sequence ID" value="NZ_CP042301.2"/>
</dbReference>
<keyword evidence="3" id="KW-0808">Transferase</keyword>
<evidence type="ECO:0000313" key="10">
    <source>
        <dbReference type="EMBL" id="QDZ01835.1"/>
    </source>
</evidence>
<name>A0A5B8L1K7_9HYPH</name>
<evidence type="ECO:0000256" key="7">
    <source>
        <dbReference type="ARBA" id="ARBA00034754"/>
    </source>
</evidence>
<dbReference type="InterPro" id="IPR008921">
    <property type="entry name" value="DNA_pol3_clamp-load_cplx_C"/>
</dbReference>
<dbReference type="EC" id="2.7.7.7" evidence="1"/>
<evidence type="ECO:0000256" key="3">
    <source>
        <dbReference type="ARBA" id="ARBA00022679"/>
    </source>
</evidence>
<dbReference type="SUPFAM" id="SSF48019">
    <property type="entry name" value="post-AAA+ oligomerization domain-like"/>
    <property type="match status" value="1"/>
</dbReference>
<evidence type="ECO:0000256" key="2">
    <source>
        <dbReference type="ARBA" id="ARBA00017703"/>
    </source>
</evidence>
<dbReference type="InterPro" id="IPR010372">
    <property type="entry name" value="DNA_pol3_delta_N"/>
</dbReference>
<dbReference type="GO" id="GO:0003677">
    <property type="term" value="F:DNA binding"/>
    <property type="evidence" value="ECO:0007669"/>
    <property type="project" value="InterPro"/>
</dbReference>
<dbReference type="GO" id="GO:0003887">
    <property type="term" value="F:DNA-directed DNA polymerase activity"/>
    <property type="evidence" value="ECO:0007669"/>
    <property type="project" value="UniProtKB-KW"/>
</dbReference>
<dbReference type="KEGG" id="niy:FQ775_16445"/>
<evidence type="ECO:0000259" key="9">
    <source>
        <dbReference type="Pfam" id="PF06144"/>
    </source>
</evidence>
<dbReference type="SUPFAM" id="SSF52540">
    <property type="entry name" value="P-loop containing nucleoside triphosphate hydrolases"/>
    <property type="match status" value="1"/>
</dbReference>
<comment type="similarity">
    <text evidence="7">Belongs to the DNA polymerase HolA subunit family.</text>
</comment>
<evidence type="ECO:0000256" key="1">
    <source>
        <dbReference type="ARBA" id="ARBA00012417"/>
    </source>
</evidence>
<gene>
    <name evidence="10" type="ORF">FQ775_16445</name>
</gene>
<evidence type="ECO:0000256" key="5">
    <source>
        <dbReference type="ARBA" id="ARBA00022705"/>
    </source>
</evidence>
<organism evidence="10 11">
    <name type="scientific">Nitratireductor mangrovi</name>
    <dbReference type="NCBI Taxonomy" id="2599600"/>
    <lineage>
        <taxon>Bacteria</taxon>
        <taxon>Pseudomonadati</taxon>
        <taxon>Pseudomonadota</taxon>
        <taxon>Alphaproteobacteria</taxon>
        <taxon>Hyphomicrobiales</taxon>
        <taxon>Phyllobacteriaceae</taxon>
        <taxon>Nitratireductor</taxon>
    </lineage>
</organism>
<comment type="catalytic activity">
    <reaction evidence="8">
        <text>DNA(n) + a 2'-deoxyribonucleoside 5'-triphosphate = DNA(n+1) + diphosphate</text>
        <dbReference type="Rhea" id="RHEA:22508"/>
        <dbReference type="Rhea" id="RHEA-COMP:17339"/>
        <dbReference type="Rhea" id="RHEA-COMP:17340"/>
        <dbReference type="ChEBI" id="CHEBI:33019"/>
        <dbReference type="ChEBI" id="CHEBI:61560"/>
        <dbReference type="ChEBI" id="CHEBI:173112"/>
        <dbReference type="EC" id="2.7.7.7"/>
    </reaction>
</comment>
<dbReference type="PANTHER" id="PTHR34388:SF1">
    <property type="entry name" value="DNA POLYMERASE III SUBUNIT DELTA"/>
    <property type="match status" value="1"/>
</dbReference>
<reference evidence="10" key="1">
    <citation type="submission" date="2020-04" db="EMBL/GenBank/DDBJ databases">
        <title>Nitratireductor sp. nov. isolated from mangrove soil.</title>
        <authorList>
            <person name="Ye Y."/>
        </authorList>
    </citation>
    <scope>NUCLEOTIDE SEQUENCE</scope>
    <source>
        <strain evidence="10">SY7</strain>
    </source>
</reference>
<dbReference type="Gene3D" id="1.10.8.60">
    <property type="match status" value="1"/>
</dbReference>
<keyword evidence="5" id="KW-0235">DNA replication</keyword>
<evidence type="ECO:0000256" key="6">
    <source>
        <dbReference type="ARBA" id="ARBA00022932"/>
    </source>
</evidence>
<dbReference type="AlphaFoldDB" id="A0A5B8L1K7"/>
<protein>
    <recommendedName>
        <fullName evidence="2">DNA polymerase III subunit delta</fullName>
        <ecNumber evidence="1">2.7.7.7</ecNumber>
    </recommendedName>
</protein>
<feature type="domain" description="DNA polymerase III delta N-terminal" evidence="9">
    <location>
        <begin position="24"/>
        <end position="122"/>
    </location>
</feature>